<evidence type="ECO:0000313" key="1">
    <source>
        <dbReference type="EMBL" id="MCW6512376.1"/>
    </source>
</evidence>
<protein>
    <submittedName>
        <fullName evidence="1">Uncharacterized protein</fullName>
    </submittedName>
</protein>
<dbReference type="RefSeq" id="WP_282588752.1">
    <property type="nucleotide sequence ID" value="NZ_JAMOIM010000048.1"/>
</dbReference>
<sequence length="245" mass="27379">MQTAETAVEGGSMTPKLPDLSKLGSRTLEALCRHPVAHNLEWVDVVALLSSLGTVEQKSNNETSIRIGTEHQLLRRPHGKDLTLDEVMVLRHFLKRAGLPIEVPVDPSTTSTDFLVTIDHHEAKVYRMDLRADDPANHEIKPYDPHHFLHHLSHKDQSPERGQRAAEDPTFYERIAQALAAAVPHGRIVLLGHGKGHSDAAHHLMEWLRLHHRETFQRLVCATSADLSSLTPRQLLDLGRTALAT</sequence>
<keyword evidence="2" id="KW-1185">Reference proteome</keyword>
<dbReference type="Proteomes" id="UP001165667">
    <property type="component" value="Unassembled WGS sequence"/>
</dbReference>
<name>A0AA42CN58_9HYPH</name>
<dbReference type="AlphaFoldDB" id="A0AA42CN58"/>
<dbReference type="EMBL" id="JAMOIM010000048">
    <property type="protein sequence ID" value="MCW6512376.1"/>
    <property type="molecule type" value="Genomic_DNA"/>
</dbReference>
<evidence type="ECO:0000313" key="2">
    <source>
        <dbReference type="Proteomes" id="UP001165667"/>
    </source>
</evidence>
<organism evidence="1 2">
    <name type="scientific">Lichenifustis flavocetrariae</name>
    <dbReference type="NCBI Taxonomy" id="2949735"/>
    <lineage>
        <taxon>Bacteria</taxon>
        <taxon>Pseudomonadati</taxon>
        <taxon>Pseudomonadota</taxon>
        <taxon>Alphaproteobacteria</taxon>
        <taxon>Hyphomicrobiales</taxon>
        <taxon>Lichenihabitantaceae</taxon>
        <taxon>Lichenifustis</taxon>
    </lineage>
</organism>
<gene>
    <name evidence="1" type="ORF">M8523_31145</name>
</gene>
<comment type="caution">
    <text evidence="1">The sequence shown here is derived from an EMBL/GenBank/DDBJ whole genome shotgun (WGS) entry which is preliminary data.</text>
</comment>
<reference evidence="1" key="1">
    <citation type="submission" date="2022-05" db="EMBL/GenBank/DDBJ databases">
        <authorList>
            <person name="Pankratov T."/>
        </authorList>
    </citation>
    <scope>NUCLEOTIDE SEQUENCE</scope>
    <source>
        <strain evidence="1">BP6-180914</strain>
    </source>
</reference>
<accession>A0AA42CN58</accession>
<proteinExistence type="predicted"/>